<evidence type="ECO:0000256" key="1">
    <source>
        <dbReference type="SAM" id="Coils"/>
    </source>
</evidence>
<keyword evidence="5" id="KW-1185">Reference proteome</keyword>
<keyword evidence="1" id="KW-0175">Coiled coil</keyword>
<dbReference type="SUPFAM" id="SSF57997">
    <property type="entry name" value="Tropomyosin"/>
    <property type="match status" value="1"/>
</dbReference>
<evidence type="ECO:0000256" key="3">
    <source>
        <dbReference type="SAM" id="SignalP"/>
    </source>
</evidence>
<dbReference type="Proteomes" id="UP001335648">
    <property type="component" value="Unassembled WGS sequence"/>
</dbReference>
<proteinExistence type="predicted"/>
<feature type="coiled-coil region" evidence="1">
    <location>
        <begin position="66"/>
        <end position="135"/>
    </location>
</feature>
<feature type="signal peptide" evidence="3">
    <location>
        <begin position="1"/>
        <end position="21"/>
    </location>
</feature>
<organism evidence="4 5">
    <name type="scientific">Champsocephalus esox</name>
    <name type="common">pike icefish</name>
    <dbReference type="NCBI Taxonomy" id="159716"/>
    <lineage>
        <taxon>Eukaryota</taxon>
        <taxon>Metazoa</taxon>
        <taxon>Chordata</taxon>
        <taxon>Craniata</taxon>
        <taxon>Vertebrata</taxon>
        <taxon>Euteleostomi</taxon>
        <taxon>Actinopterygii</taxon>
        <taxon>Neopterygii</taxon>
        <taxon>Teleostei</taxon>
        <taxon>Neoteleostei</taxon>
        <taxon>Acanthomorphata</taxon>
        <taxon>Eupercaria</taxon>
        <taxon>Perciformes</taxon>
        <taxon>Notothenioidei</taxon>
        <taxon>Channichthyidae</taxon>
        <taxon>Champsocephalus</taxon>
    </lineage>
</organism>
<keyword evidence="3" id="KW-0732">Signal</keyword>
<dbReference type="EMBL" id="JAULUE010002064">
    <property type="protein sequence ID" value="KAK5880259.1"/>
    <property type="molecule type" value="Genomic_DNA"/>
</dbReference>
<sequence>MRAFLFLLVLLPCLFVPTTLDVPASERVETKLLDFVTDKKQPLDPDTTAEGPNDQTNTGPDVWTELRVLRDMVVEQRVELRNMEARLSETEMHADEQKVDLLLTQTSLEELKRDHAATQERLKASEKQVEELKKVNTELGVALEKQAAELLSIETRVTVGGSQLQLLTHKMEDLKAQNTAQEVQLTSVSERMNTIESRVDILIKESAKLAPAERRPSLFSPRWSL</sequence>
<evidence type="ECO:0000256" key="2">
    <source>
        <dbReference type="SAM" id="MobiDB-lite"/>
    </source>
</evidence>
<feature type="coiled-coil region" evidence="1">
    <location>
        <begin position="164"/>
        <end position="191"/>
    </location>
</feature>
<accession>A0AAN8B970</accession>
<protein>
    <submittedName>
        <fullName evidence="4">Uncharacterized protein</fullName>
    </submittedName>
</protein>
<evidence type="ECO:0000313" key="4">
    <source>
        <dbReference type="EMBL" id="KAK5880259.1"/>
    </source>
</evidence>
<feature type="chain" id="PRO_5042846710" evidence="3">
    <location>
        <begin position="22"/>
        <end position="225"/>
    </location>
</feature>
<name>A0AAN8B970_9TELE</name>
<reference evidence="4 5" key="1">
    <citation type="journal article" date="2023" name="Mol. Biol. Evol.">
        <title>Genomics of Secondarily Temperate Adaptation in the Only Non-Antarctic Icefish.</title>
        <authorList>
            <person name="Rivera-Colon A.G."/>
            <person name="Rayamajhi N."/>
            <person name="Minhas B.F."/>
            <person name="Madrigal G."/>
            <person name="Bilyk K.T."/>
            <person name="Yoon V."/>
            <person name="Hune M."/>
            <person name="Gregory S."/>
            <person name="Cheng C.H.C."/>
            <person name="Catchen J.M."/>
        </authorList>
    </citation>
    <scope>NUCLEOTIDE SEQUENCE [LARGE SCALE GENOMIC DNA]</scope>
    <source>
        <strain evidence="4">JC2023a</strain>
    </source>
</reference>
<comment type="caution">
    <text evidence="4">The sequence shown here is derived from an EMBL/GenBank/DDBJ whole genome shotgun (WGS) entry which is preliminary data.</text>
</comment>
<feature type="region of interest" description="Disordered" evidence="2">
    <location>
        <begin position="39"/>
        <end position="60"/>
    </location>
</feature>
<evidence type="ECO:0000313" key="5">
    <source>
        <dbReference type="Proteomes" id="UP001335648"/>
    </source>
</evidence>
<gene>
    <name evidence="4" type="ORF">CesoFtcFv8_023307</name>
</gene>
<dbReference type="AlphaFoldDB" id="A0AAN8B970"/>